<keyword evidence="1" id="KW-0472">Membrane</keyword>
<keyword evidence="1" id="KW-0812">Transmembrane</keyword>
<dbReference type="EMBL" id="HE860498">
    <property type="protein sequence ID" value="CCI69378.1"/>
    <property type="molecule type" value="Genomic_DNA"/>
</dbReference>
<feature type="transmembrane region" description="Helical" evidence="1">
    <location>
        <begin position="12"/>
        <end position="42"/>
    </location>
</feature>
<keyword evidence="1" id="KW-1133">Transmembrane helix</keyword>
<feature type="transmembrane region" description="Helical" evidence="1">
    <location>
        <begin position="133"/>
        <end position="151"/>
    </location>
</feature>
<reference evidence="2" key="2">
    <citation type="submission" date="2012-06" db="EMBL/GenBank/DDBJ databases">
        <authorList>
            <person name="Fan L."/>
        </authorList>
    </citation>
    <scope>NUCLEOTIDE SEQUENCE</scope>
</reference>
<gene>
    <name evidence="2" type="primary">nad6</name>
</gene>
<protein>
    <submittedName>
        <fullName evidence="2">NADH dehydrogenase subunit 6</fullName>
    </submittedName>
</protein>
<feature type="transmembrane region" description="Helical" evidence="1">
    <location>
        <begin position="48"/>
        <end position="68"/>
    </location>
</feature>
<keyword evidence="2" id="KW-0496">Mitochondrion</keyword>
<geneLocation type="mitochondrion" evidence="2"/>
<organism evidence="2">
    <name type="scientific">Metacrangonyx sp. 4 MDMBR-2012</name>
    <dbReference type="NCBI Taxonomy" id="1200663"/>
    <lineage>
        <taxon>Eukaryota</taxon>
        <taxon>Metazoa</taxon>
        <taxon>Ecdysozoa</taxon>
        <taxon>Arthropoda</taxon>
        <taxon>Crustacea</taxon>
        <taxon>Multicrustacea</taxon>
        <taxon>Malacostraca</taxon>
        <taxon>Eumalacostraca</taxon>
        <taxon>Peracarida</taxon>
        <taxon>Amphipoda</taxon>
        <taxon>Senticaudata</taxon>
        <taxon>Hadziida</taxon>
        <taxon>Hadzioidea</taxon>
        <taxon>Metacrangonyctidae</taxon>
        <taxon>Metacrangonyx</taxon>
    </lineage>
</organism>
<evidence type="ECO:0000313" key="2">
    <source>
        <dbReference type="EMBL" id="CCI69378.1"/>
    </source>
</evidence>
<feature type="transmembrane region" description="Helical" evidence="1">
    <location>
        <begin position="80"/>
        <end position="101"/>
    </location>
</feature>
<reference evidence="2" key="1">
    <citation type="journal article" date="2012" name="Curr. Biol.">
        <title>Mitogenomic phylogenetic analysis supports continental-scale vicariance in subterranean thalassoid crustaceans.</title>
        <authorList>
            <person name="Bauza-Ribot M.M."/>
            <person name="Juan C."/>
            <person name="Nardi F."/>
            <person name="Oromi P."/>
            <person name="Pons J."/>
            <person name="Jaume D."/>
        </authorList>
    </citation>
    <scope>NUCLEOTIDE SEQUENCE</scope>
</reference>
<proteinExistence type="predicted"/>
<evidence type="ECO:0000256" key="1">
    <source>
        <dbReference type="SAM" id="Phobius"/>
    </source>
</evidence>
<sequence>MYFFFSFFSYMLLVFFFFSGHPLLMSIMITIQAILVGLTIYYFSVISWFSYLLFMLFLSGMVIILIYVSSLASNTMMKYFFFDFKNIFIFLSFYGFMSYYATKIYIFCDNFIDFSNFENTVILFMKVYSKETYFLTMLLICYLLLVLIMVVKNSSFTKGPLRSNK</sequence>
<dbReference type="AlphaFoldDB" id="K7ZWR9"/>
<name>K7ZWR9_9CRUS</name>
<accession>K7ZWR9</accession>